<keyword evidence="4" id="KW-0997">Cell inner membrane</keyword>
<dbReference type="PROSITE" id="PS50928">
    <property type="entry name" value="ABC_TM1"/>
    <property type="match status" value="2"/>
</dbReference>
<feature type="transmembrane region" description="Helical" evidence="8">
    <location>
        <begin position="203"/>
        <end position="226"/>
    </location>
</feature>
<reference evidence="10 11" key="1">
    <citation type="submission" date="2017-07" db="EMBL/GenBank/DDBJ databases">
        <title>Isolation and whole genome analysis of endospore-forming bacteria from heroin.</title>
        <authorList>
            <person name="Kalinowski J."/>
            <person name="Ahrens B."/>
            <person name="Al-Dilaimi A."/>
            <person name="Winkler A."/>
            <person name="Wibberg D."/>
            <person name="Schleenbecker U."/>
            <person name="Ruckert C."/>
            <person name="Wolfel R."/>
            <person name="Grass G."/>
        </authorList>
    </citation>
    <scope>NUCLEOTIDE SEQUENCE [LARGE SCALE GENOMIC DNA]</scope>
    <source>
        <strain evidence="10 11">7523-2</strain>
    </source>
</reference>
<evidence type="ECO:0000256" key="4">
    <source>
        <dbReference type="ARBA" id="ARBA00022519"/>
    </source>
</evidence>
<comment type="subcellular location">
    <subcellularLocation>
        <location evidence="1">Cell inner membrane</location>
        <topology evidence="1">Multi-pass membrane protein</topology>
    </subcellularLocation>
    <subcellularLocation>
        <location evidence="8">Cell membrane</location>
        <topology evidence="8">Multi-pass membrane protein</topology>
    </subcellularLocation>
</comment>
<protein>
    <submittedName>
        <fullName evidence="10">ABC transporter permease</fullName>
    </submittedName>
</protein>
<comment type="similarity">
    <text evidence="8">Belongs to the binding-protein-dependent transport system permease family.</text>
</comment>
<accession>A0A268RVD9</accession>
<evidence type="ECO:0000256" key="6">
    <source>
        <dbReference type="ARBA" id="ARBA00022989"/>
    </source>
</evidence>
<dbReference type="Gene3D" id="1.10.3720.10">
    <property type="entry name" value="MetI-like"/>
    <property type="match status" value="2"/>
</dbReference>
<dbReference type="Pfam" id="PF00528">
    <property type="entry name" value="BPD_transp_1"/>
    <property type="match status" value="2"/>
</dbReference>
<keyword evidence="7 8" id="KW-0472">Membrane</keyword>
<comment type="caution">
    <text evidence="10">The sequence shown here is derived from an EMBL/GenBank/DDBJ whole genome shotgun (WGS) entry which is preliminary data.</text>
</comment>
<proteinExistence type="inferred from homology"/>
<dbReference type="GO" id="GO:0055085">
    <property type="term" value="P:transmembrane transport"/>
    <property type="evidence" value="ECO:0007669"/>
    <property type="project" value="InterPro"/>
</dbReference>
<keyword evidence="3" id="KW-1003">Cell membrane</keyword>
<keyword evidence="2 8" id="KW-0813">Transport</keyword>
<dbReference type="InterPro" id="IPR000515">
    <property type="entry name" value="MetI-like"/>
</dbReference>
<evidence type="ECO:0000256" key="5">
    <source>
        <dbReference type="ARBA" id="ARBA00022692"/>
    </source>
</evidence>
<feature type="transmembrane region" description="Helical" evidence="8">
    <location>
        <begin position="72"/>
        <end position="101"/>
    </location>
</feature>
<evidence type="ECO:0000313" key="11">
    <source>
        <dbReference type="Proteomes" id="UP000216133"/>
    </source>
</evidence>
<feature type="transmembrane region" description="Helical" evidence="8">
    <location>
        <begin position="315"/>
        <end position="333"/>
    </location>
</feature>
<keyword evidence="5 8" id="KW-0812">Transmembrane</keyword>
<evidence type="ECO:0000313" key="10">
    <source>
        <dbReference type="EMBL" id="PAF24224.1"/>
    </source>
</evidence>
<keyword evidence="6 8" id="KW-1133">Transmembrane helix</keyword>
<dbReference type="PANTHER" id="PTHR43357">
    <property type="entry name" value="INNER MEMBRANE ABC TRANSPORTER PERMEASE PROTEIN YDCV"/>
    <property type="match status" value="1"/>
</dbReference>
<organism evidence="10 11">
    <name type="scientific">Shouchella clausii</name>
    <name type="common">Alkalihalobacillus clausii</name>
    <dbReference type="NCBI Taxonomy" id="79880"/>
    <lineage>
        <taxon>Bacteria</taxon>
        <taxon>Bacillati</taxon>
        <taxon>Bacillota</taxon>
        <taxon>Bacilli</taxon>
        <taxon>Bacillales</taxon>
        <taxon>Bacillaceae</taxon>
        <taxon>Shouchella</taxon>
    </lineage>
</organism>
<evidence type="ECO:0000259" key="9">
    <source>
        <dbReference type="PROSITE" id="PS50928"/>
    </source>
</evidence>
<dbReference type="GO" id="GO:0005886">
    <property type="term" value="C:plasma membrane"/>
    <property type="evidence" value="ECO:0007669"/>
    <property type="project" value="UniProtKB-SubCell"/>
</dbReference>
<evidence type="ECO:0000256" key="7">
    <source>
        <dbReference type="ARBA" id="ARBA00023136"/>
    </source>
</evidence>
<evidence type="ECO:0000256" key="2">
    <source>
        <dbReference type="ARBA" id="ARBA00022448"/>
    </source>
</evidence>
<feature type="transmembrane region" description="Helical" evidence="8">
    <location>
        <begin position="265"/>
        <end position="287"/>
    </location>
</feature>
<feature type="transmembrane region" description="Helical" evidence="8">
    <location>
        <begin position="435"/>
        <end position="456"/>
    </location>
</feature>
<sequence length="577" mass="63912">MTGGNKVGVQLDGAHQRFAFFQKRRLLAWVLALVIFCLFVLPVIRLFLLSFFQEGQLTLSYYTQIFSEPRTWTIFGNTVVMVAGATTLALALGLVFAWLVAYSDIRLKKLLQLMILVPFIIPSYILTLSWTQLMSSNGWVASLLQLLPFSLEPLQMYSMEGIIFTLALSHFPLVFLFTVGVLRKIPREMEWAARASGASSWHVFKQVTFPLALPGLAGGGLLAFIANLDNFGIPAFLGIPAQITVLSTAIYQEVVGFGPSAFARAATLSVILAAVALLGTFAQWWLVRKAKQTETIQQDHEPRYQLGRLRLPVELSLWAFLLMITVVPIASMLQSSLVKAYGLPFSADHLTLDHYRFILFENDRVQGAIGNSLLLAAGTMAICLFVGTGLAYMRARHPNALNRALEVFVGLPYALPGMVLALAMIFMWLEPIPGWNPGVYGTIGILFIAYITRFMVLQVRGSYTAMVQVDPSMEEAASLFGARPMAKWRRVLVPLLLPGVLSGAFLVFLTALTELTVSSLLWSSGSETIGLMIFNFEQAGYSTHSTAFSMLIVTAILLVMVSMYMLQHVRDRRIKDI</sequence>
<name>A0A268RVD9_SHOCL</name>
<gene>
    <name evidence="10" type="ORF">CHH61_19775</name>
</gene>
<feature type="transmembrane region" description="Helical" evidence="8">
    <location>
        <begin position="405"/>
        <end position="429"/>
    </location>
</feature>
<evidence type="ECO:0000256" key="8">
    <source>
        <dbReference type="RuleBase" id="RU363032"/>
    </source>
</evidence>
<feature type="transmembrane region" description="Helical" evidence="8">
    <location>
        <begin position="26"/>
        <end position="52"/>
    </location>
</feature>
<dbReference type="PANTHER" id="PTHR43357:SF3">
    <property type="entry name" value="FE(3+)-TRANSPORT SYSTEM PERMEASE PROTEIN FBPB 2"/>
    <property type="match status" value="1"/>
</dbReference>
<feature type="transmembrane region" description="Helical" evidence="8">
    <location>
        <begin position="373"/>
        <end position="393"/>
    </location>
</feature>
<dbReference type="InterPro" id="IPR035906">
    <property type="entry name" value="MetI-like_sf"/>
</dbReference>
<dbReference type="AlphaFoldDB" id="A0A268RVD9"/>
<dbReference type="EMBL" id="NPBS01000119">
    <property type="protein sequence ID" value="PAF24224.1"/>
    <property type="molecule type" value="Genomic_DNA"/>
</dbReference>
<dbReference type="SUPFAM" id="SSF161098">
    <property type="entry name" value="MetI-like"/>
    <property type="match status" value="2"/>
</dbReference>
<evidence type="ECO:0000256" key="3">
    <source>
        <dbReference type="ARBA" id="ARBA00022475"/>
    </source>
</evidence>
<dbReference type="CDD" id="cd06261">
    <property type="entry name" value="TM_PBP2"/>
    <property type="match status" value="2"/>
</dbReference>
<dbReference type="Proteomes" id="UP000216133">
    <property type="component" value="Unassembled WGS sequence"/>
</dbReference>
<feature type="transmembrane region" description="Helical" evidence="8">
    <location>
        <begin position="113"/>
        <end position="133"/>
    </location>
</feature>
<feature type="domain" description="ABC transmembrane type-1" evidence="9">
    <location>
        <begin position="369"/>
        <end position="565"/>
    </location>
</feature>
<feature type="domain" description="ABC transmembrane type-1" evidence="9">
    <location>
        <begin position="75"/>
        <end position="283"/>
    </location>
</feature>
<evidence type="ECO:0000256" key="1">
    <source>
        <dbReference type="ARBA" id="ARBA00004429"/>
    </source>
</evidence>
<feature type="transmembrane region" description="Helical" evidence="8">
    <location>
        <begin position="491"/>
        <end position="512"/>
    </location>
</feature>
<feature type="transmembrane region" description="Helical" evidence="8">
    <location>
        <begin position="161"/>
        <end position="182"/>
    </location>
</feature>
<feature type="transmembrane region" description="Helical" evidence="8">
    <location>
        <begin position="547"/>
        <end position="566"/>
    </location>
</feature>